<gene>
    <name evidence="2" type="ORF">K470DRAFT_276542</name>
</gene>
<dbReference type="OrthoDB" id="10261753at2759"/>
<dbReference type="GO" id="GO:0005829">
    <property type="term" value="C:cytosol"/>
    <property type="evidence" value="ECO:0007669"/>
    <property type="project" value="TreeGrafter"/>
</dbReference>
<dbReference type="Pfam" id="PF04177">
    <property type="entry name" value="TAP42"/>
    <property type="match status" value="1"/>
</dbReference>
<evidence type="ECO:0000256" key="1">
    <source>
        <dbReference type="SAM" id="MobiDB-lite"/>
    </source>
</evidence>
<dbReference type="EMBL" id="MU005976">
    <property type="protein sequence ID" value="KAF2861053.1"/>
    <property type="molecule type" value="Genomic_DNA"/>
</dbReference>
<proteinExistence type="predicted"/>
<reference evidence="2" key="1">
    <citation type="journal article" date="2020" name="Stud. Mycol.">
        <title>101 Dothideomycetes genomes: a test case for predicting lifestyles and emergence of pathogens.</title>
        <authorList>
            <person name="Haridas S."/>
            <person name="Albert R."/>
            <person name="Binder M."/>
            <person name="Bloem J."/>
            <person name="Labutti K."/>
            <person name="Salamov A."/>
            <person name="Andreopoulos B."/>
            <person name="Baker S."/>
            <person name="Barry K."/>
            <person name="Bills G."/>
            <person name="Bluhm B."/>
            <person name="Cannon C."/>
            <person name="Castanera R."/>
            <person name="Culley D."/>
            <person name="Daum C."/>
            <person name="Ezra D."/>
            <person name="Gonzalez J."/>
            <person name="Henrissat B."/>
            <person name="Kuo A."/>
            <person name="Liang C."/>
            <person name="Lipzen A."/>
            <person name="Lutzoni F."/>
            <person name="Magnuson J."/>
            <person name="Mondo S."/>
            <person name="Nolan M."/>
            <person name="Ohm R."/>
            <person name="Pangilinan J."/>
            <person name="Park H.-J."/>
            <person name="Ramirez L."/>
            <person name="Alfaro M."/>
            <person name="Sun H."/>
            <person name="Tritt A."/>
            <person name="Yoshinaga Y."/>
            <person name="Zwiers L.-H."/>
            <person name="Turgeon B."/>
            <person name="Goodwin S."/>
            <person name="Spatafora J."/>
            <person name="Crous P."/>
            <person name="Grigoriev I."/>
        </authorList>
    </citation>
    <scope>NUCLEOTIDE SEQUENCE</scope>
    <source>
        <strain evidence="2">CBS 480.64</strain>
    </source>
</reference>
<name>A0A6A7C0X6_9PEZI</name>
<dbReference type="Gene3D" id="1.25.40.540">
    <property type="entry name" value="TAP42-like family"/>
    <property type="match status" value="1"/>
</dbReference>
<dbReference type="InterPro" id="IPR038511">
    <property type="entry name" value="TAP42/TAP46-like_sf"/>
</dbReference>
<dbReference type="PANTHER" id="PTHR10933">
    <property type="entry name" value="IMMUNOGLOBULIN-BINDING PROTEIN 1"/>
    <property type="match status" value="1"/>
</dbReference>
<dbReference type="InterPro" id="IPR007304">
    <property type="entry name" value="TAP46-like"/>
</dbReference>
<accession>A0A6A7C0X6</accession>
<dbReference type="Proteomes" id="UP000799421">
    <property type="component" value="Unassembled WGS sequence"/>
</dbReference>
<sequence length="349" mass="39554">MSEEPQTLKEVYHQAEAKRAAAEQTSTTSPSYHSTVTSAIELYELCLTISDRISLFSPNESLEDITTSNLQYLPLHYHCAELLTHLFGDQASRISTLQKSQHHYTQFLRLLDNYDIISKDHVTLFEIFQNSPNKFSTAPTNDPARRRETKIAQYKAEKEIKQKLEYLRQRPSHDDSVERELRLTEISFYTTQAFANLESIAQELAVLALAPAAPPPISPADPREQGNGERSNISNFSDRLDPPTGLNTPLLSPEGKPLRPFTLTPKRQELRNGVFRPDHSLPTMSIDEYLEEERKRGGIIEGGGEASRRRAVIDEDDVEVADRETMKAREWDEFTESNPRGAGNTINRG</sequence>
<dbReference type="PANTHER" id="PTHR10933:SF9">
    <property type="entry name" value="IMMUNOGLOBULIN-BINDING PROTEIN 1"/>
    <property type="match status" value="1"/>
</dbReference>
<feature type="compositionally biased region" description="Polar residues" evidence="1">
    <location>
        <begin position="228"/>
        <end position="237"/>
    </location>
</feature>
<protein>
    <submittedName>
        <fullName evidence="2">TAP42-like protein</fullName>
    </submittedName>
</protein>
<dbReference type="GO" id="GO:0051721">
    <property type="term" value="F:protein phosphatase 2A binding"/>
    <property type="evidence" value="ECO:0007669"/>
    <property type="project" value="TreeGrafter"/>
</dbReference>
<dbReference type="GO" id="GO:0035303">
    <property type="term" value="P:regulation of dephosphorylation"/>
    <property type="evidence" value="ECO:0007669"/>
    <property type="project" value="TreeGrafter"/>
</dbReference>
<feature type="region of interest" description="Disordered" evidence="1">
    <location>
        <begin position="329"/>
        <end position="349"/>
    </location>
</feature>
<feature type="region of interest" description="Disordered" evidence="1">
    <location>
        <begin position="215"/>
        <end position="263"/>
    </location>
</feature>
<dbReference type="GO" id="GO:0009966">
    <property type="term" value="P:regulation of signal transduction"/>
    <property type="evidence" value="ECO:0007669"/>
    <property type="project" value="InterPro"/>
</dbReference>
<keyword evidence="3" id="KW-1185">Reference proteome</keyword>
<evidence type="ECO:0000313" key="2">
    <source>
        <dbReference type="EMBL" id="KAF2861053.1"/>
    </source>
</evidence>
<evidence type="ECO:0000313" key="3">
    <source>
        <dbReference type="Proteomes" id="UP000799421"/>
    </source>
</evidence>
<organism evidence="2 3">
    <name type="scientific">Piedraia hortae CBS 480.64</name>
    <dbReference type="NCBI Taxonomy" id="1314780"/>
    <lineage>
        <taxon>Eukaryota</taxon>
        <taxon>Fungi</taxon>
        <taxon>Dikarya</taxon>
        <taxon>Ascomycota</taxon>
        <taxon>Pezizomycotina</taxon>
        <taxon>Dothideomycetes</taxon>
        <taxon>Dothideomycetidae</taxon>
        <taxon>Capnodiales</taxon>
        <taxon>Piedraiaceae</taxon>
        <taxon>Piedraia</taxon>
    </lineage>
</organism>
<dbReference type="AlphaFoldDB" id="A0A6A7C0X6"/>